<feature type="compositionally biased region" description="Polar residues" evidence="8">
    <location>
        <begin position="1185"/>
        <end position="1196"/>
    </location>
</feature>
<dbReference type="FunFam" id="3.40.50.980:FF:000001">
    <property type="entry name" value="Non-ribosomal peptide synthetase"/>
    <property type="match status" value="1"/>
</dbReference>
<comment type="cofactor">
    <cofactor evidence="1">
        <name>pantetheine 4'-phosphate</name>
        <dbReference type="ChEBI" id="CHEBI:47942"/>
    </cofactor>
</comment>
<dbReference type="CDD" id="cd00347">
    <property type="entry name" value="Flavin_utilizing_monoxygenases"/>
    <property type="match status" value="1"/>
</dbReference>
<evidence type="ECO:0000256" key="1">
    <source>
        <dbReference type="ARBA" id="ARBA00001957"/>
    </source>
</evidence>
<dbReference type="Pfam" id="PF02801">
    <property type="entry name" value="Ketoacyl-synt_C"/>
    <property type="match status" value="1"/>
</dbReference>
<dbReference type="Gene3D" id="3.20.20.30">
    <property type="entry name" value="Luciferase-like domain"/>
    <property type="match status" value="1"/>
</dbReference>
<dbReference type="InterPro" id="IPR045851">
    <property type="entry name" value="AMP-bd_C_sf"/>
</dbReference>
<dbReference type="CDD" id="cd19531">
    <property type="entry name" value="LCL_NRPS-like"/>
    <property type="match status" value="1"/>
</dbReference>
<dbReference type="GO" id="GO:0008610">
    <property type="term" value="P:lipid biosynthetic process"/>
    <property type="evidence" value="ECO:0007669"/>
    <property type="project" value="UniProtKB-ARBA"/>
</dbReference>
<evidence type="ECO:0000313" key="11">
    <source>
        <dbReference type="EMBL" id="MDR9897021.1"/>
    </source>
</evidence>
<comment type="caution">
    <text evidence="11">The sequence shown here is derived from an EMBL/GenBank/DDBJ whole genome shotgun (WGS) entry which is preliminary data.</text>
</comment>
<dbReference type="NCBIfam" id="TIGR01720">
    <property type="entry name" value="NRPS-para261"/>
    <property type="match status" value="1"/>
</dbReference>
<evidence type="ECO:0000259" key="10">
    <source>
        <dbReference type="PROSITE" id="PS52004"/>
    </source>
</evidence>
<dbReference type="GO" id="GO:0017000">
    <property type="term" value="P:antibiotic biosynthetic process"/>
    <property type="evidence" value="ECO:0007669"/>
    <property type="project" value="UniProtKB-KW"/>
</dbReference>
<dbReference type="FunFam" id="3.40.366.10:FF:000002">
    <property type="entry name" value="Probable polyketide synthase 2"/>
    <property type="match status" value="1"/>
</dbReference>
<evidence type="ECO:0000256" key="6">
    <source>
        <dbReference type="ARBA" id="ARBA00023194"/>
    </source>
</evidence>
<dbReference type="CDD" id="cd19534">
    <property type="entry name" value="E_NRPS"/>
    <property type="match status" value="1"/>
</dbReference>
<dbReference type="CDD" id="cd19543">
    <property type="entry name" value="DCL_NRPS"/>
    <property type="match status" value="1"/>
</dbReference>
<keyword evidence="12" id="KW-1185">Reference proteome</keyword>
<dbReference type="GO" id="GO:0016705">
    <property type="term" value="F:oxidoreductase activity, acting on paired donors, with incorporation or reduction of molecular oxygen"/>
    <property type="evidence" value="ECO:0007669"/>
    <property type="project" value="InterPro"/>
</dbReference>
<reference evidence="12" key="1">
    <citation type="journal article" date="2021" name="Science">
        <title>Hunting the eagle killer: A cyanobacterial neurotoxin causes vacuolar myelinopathy.</title>
        <authorList>
            <person name="Breinlinger S."/>
            <person name="Phillips T.J."/>
            <person name="Haram B.N."/>
            <person name="Mares J."/>
            <person name="Martinez Yerena J.A."/>
            <person name="Hrouzek P."/>
            <person name="Sobotka R."/>
            <person name="Henderson W.M."/>
            <person name="Schmieder P."/>
            <person name="Williams S.M."/>
            <person name="Lauderdale J.D."/>
            <person name="Wilde H.D."/>
            <person name="Gerrin W."/>
            <person name="Kust A."/>
            <person name="Washington J.W."/>
            <person name="Wagner C."/>
            <person name="Geier B."/>
            <person name="Liebeke M."/>
            <person name="Enke H."/>
            <person name="Niedermeyer T.H.J."/>
            <person name="Wilde S.B."/>
        </authorList>
    </citation>
    <scope>NUCLEOTIDE SEQUENCE [LARGE SCALE GENOMIC DNA]</scope>
    <source>
        <strain evidence="12">Thurmond2011</strain>
    </source>
</reference>
<dbReference type="SUPFAM" id="SSF56801">
    <property type="entry name" value="Acetyl-CoA synthetase-like"/>
    <property type="match status" value="1"/>
</dbReference>
<evidence type="ECO:0000256" key="2">
    <source>
        <dbReference type="ARBA" id="ARBA00006432"/>
    </source>
</evidence>
<evidence type="ECO:0000256" key="3">
    <source>
        <dbReference type="ARBA" id="ARBA00022450"/>
    </source>
</evidence>
<dbReference type="FunFam" id="3.40.50.12780:FF:000012">
    <property type="entry name" value="Non-ribosomal peptide synthetase"/>
    <property type="match status" value="1"/>
</dbReference>
<dbReference type="NCBIfam" id="TIGR01733">
    <property type="entry name" value="AA-adenyl-dom"/>
    <property type="match status" value="1"/>
</dbReference>
<dbReference type="GO" id="GO:0016746">
    <property type="term" value="F:acyltransferase activity"/>
    <property type="evidence" value="ECO:0007669"/>
    <property type="project" value="InterPro"/>
</dbReference>
<dbReference type="Pfam" id="PF13193">
    <property type="entry name" value="AMP-binding_C"/>
    <property type="match status" value="1"/>
</dbReference>
<dbReference type="GO" id="GO:0043041">
    <property type="term" value="P:amino acid activation for nonribosomal peptide biosynthetic process"/>
    <property type="evidence" value="ECO:0007669"/>
    <property type="project" value="UniProtKB-ARBA"/>
</dbReference>
<evidence type="ECO:0000256" key="8">
    <source>
        <dbReference type="SAM" id="MobiDB-lite"/>
    </source>
</evidence>
<dbReference type="InterPro" id="IPR016039">
    <property type="entry name" value="Thiolase-like"/>
</dbReference>
<dbReference type="PANTHER" id="PTHR45398:SF1">
    <property type="entry name" value="ENZYME, PUTATIVE (JCVI)-RELATED"/>
    <property type="match status" value="1"/>
</dbReference>
<feature type="domain" description="Carrier" evidence="9">
    <location>
        <begin position="3092"/>
        <end position="3166"/>
    </location>
</feature>
<dbReference type="InterPro" id="IPR011251">
    <property type="entry name" value="Luciferase-like_dom"/>
</dbReference>
<dbReference type="SUPFAM" id="SSF52151">
    <property type="entry name" value="FabD/lysophospholipase-like"/>
    <property type="match status" value="1"/>
</dbReference>
<keyword evidence="5" id="KW-0808">Transferase</keyword>
<name>A0AAP5M6H6_9CYAN</name>
<dbReference type="Pfam" id="PF00109">
    <property type="entry name" value="ketoacyl-synt"/>
    <property type="match status" value="1"/>
</dbReference>
<dbReference type="Pfam" id="PF00698">
    <property type="entry name" value="Acyl_transf_1"/>
    <property type="match status" value="1"/>
</dbReference>
<dbReference type="Gene3D" id="3.40.50.720">
    <property type="entry name" value="NAD(P)-binding Rossmann-like Domain"/>
    <property type="match status" value="1"/>
</dbReference>
<dbReference type="Gene3D" id="3.30.559.10">
    <property type="entry name" value="Chloramphenicol acetyltransferase-like domain"/>
    <property type="match status" value="3"/>
</dbReference>
<dbReference type="Proteomes" id="UP000667802">
    <property type="component" value="Unassembled WGS sequence"/>
</dbReference>
<dbReference type="Gene3D" id="3.40.50.980">
    <property type="match status" value="2"/>
</dbReference>
<dbReference type="FunFam" id="1.10.1200.10:FF:000005">
    <property type="entry name" value="Nonribosomal peptide synthetase 1"/>
    <property type="match status" value="1"/>
</dbReference>
<dbReference type="InterPro" id="IPR023213">
    <property type="entry name" value="CAT-like_dom_sf"/>
</dbReference>
<dbReference type="InterPro" id="IPR016035">
    <property type="entry name" value="Acyl_Trfase/lysoPLipase"/>
</dbReference>
<dbReference type="Gene3D" id="3.30.70.3290">
    <property type="match status" value="1"/>
</dbReference>
<feature type="domain" description="Ketosynthase family 3 (KS3)" evidence="10">
    <location>
        <begin position="34"/>
        <end position="461"/>
    </location>
</feature>
<dbReference type="InterPro" id="IPR000873">
    <property type="entry name" value="AMP-dep_synth/lig_dom"/>
</dbReference>
<evidence type="ECO:0000259" key="9">
    <source>
        <dbReference type="PROSITE" id="PS50075"/>
    </source>
</evidence>
<dbReference type="SUPFAM" id="SSF47336">
    <property type="entry name" value="ACP-like"/>
    <property type="match status" value="2"/>
</dbReference>
<dbReference type="PANTHER" id="PTHR45398">
    <property type="match status" value="1"/>
</dbReference>
<gene>
    <name evidence="11" type="ORF">G7B40_020975</name>
</gene>
<dbReference type="InterPro" id="IPR036291">
    <property type="entry name" value="NAD(P)-bd_dom_sf"/>
</dbReference>
<dbReference type="SMART" id="SM00822">
    <property type="entry name" value="PKS_KR"/>
    <property type="match status" value="1"/>
</dbReference>
<dbReference type="SMART" id="SM00823">
    <property type="entry name" value="PKS_PP"/>
    <property type="match status" value="2"/>
</dbReference>
<feature type="region of interest" description="Disordered" evidence="8">
    <location>
        <begin position="1161"/>
        <end position="1196"/>
    </location>
</feature>
<dbReference type="Gene3D" id="3.40.47.10">
    <property type="match status" value="1"/>
</dbReference>
<proteinExistence type="inferred from homology"/>
<dbReference type="Gene3D" id="3.40.366.10">
    <property type="entry name" value="Malonyl-Coenzyme A Acyl Carrier Protein, domain 2"/>
    <property type="match status" value="1"/>
</dbReference>
<keyword evidence="6" id="KW-0045">Antibiotic biosynthesis</keyword>
<dbReference type="InterPro" id="IPR036736">
    <property type="entry name" value="ACP-like_sf"/>
</dbReference>
<dbReference type="Pfam" id="PF00550">
    <property type="entry name" value="PP-binding"/>
    <property type="match status" value="2"/>
</dbReference>
<evidence type="ECO:0000313" key="12">
    <source>
        <dbReference type="Proteomes" id="UP000667802"/>
    </source>
</evidence>
<protein>
    <submittedName>
        <fullName evidence="11">Non-ribosomal peptide synthetase</fullName>
    </submittedName>
</protein>
<dbReference type="InterPro" id="IPR025110">
    <property type="entry name" value="AMP-bd_C"/>
</dbReference>
<dbReference type="PROSITE" id="PS00012">
    <property type="entry name" value="PHOSPHOPANTETHEINE"/>
    <property type="match status" value="2"/>
</dbReference>
<comment type="similarity">
    <text evidence="2">Belongs to the ATP-dependent AMP-binding enzyme family.</text>
</comment>
<dbReference type="PROSITE" id="PS00455">
    <property type="entry name" value="AMP_BINDING"/>
    <property type="match status" value="1"/>
</dbReference>
<dbReference type="FunFam" id="3.30.300.30:FF:000010">
    <property type="entry name" value="Enterobactin synthetase component F"/>
    <property type="match status" value="1"/>
</dbReference>
<comment type="similarity">
    <text evidence="7">In the C-terminal section; belongs to the NRP synthetase family.</text>
</comment>
<dbReference type="SUPFAM" id="SSF51679">
    <property type="entry name" value="Bacterial luciferase-like"/>
    <property type="match status" value="1"/>
</dbReference>
<dbReference type="InterPro" id="IPR024011">
    <property type="entry name" value="Biosynth_lucif-like_mOase_dom"/>
</dbReference>
<keyword evidence="3" id="KW-0596">Phosphopantetheine</keyword>
<dbReference type="InterPro" id="IPR001227">
    <property type="entry name" value="Ac_transferase_dom_sf"/>
</dbReference>
<dbReference type="InterPro" id="IPR016036">
    <property type="entry name" value="Malonyl_transacylase_ACP-bd"/>
</dbReference>
<dbReference type="FunFam" id="3.40.47.10:FF:000019">
    <property type="entry name" value="Polyketide synthase type I"/>
    <property type="match status" value="1"/>
</dbReference>
<dbReference type="Gene3D" id="3.30.559.30">
    <property type="entry name" value="Nonribosomal peptide synthetase, condensation domain"/>
    <property type="match status" value="3"/>
</dbReference>
<dbReference type="SUPFAM" id="SSF51735">
    <property type="entry name" value="NAD(P)-binding Rossmann-fold domains"/>
    <property type="match status" value="2"/>
</dbReference>
<dbReference type="Gene3D" id="3.30.300.30">
    <property type="match status" value="1"/>
</dbReference>
<dbReference type="Pfam" id="PF00668">
    <property type="entry name" value="Condensation"/>
    <property type="match status" value="3"/>
</dbReference>
<dbReference type="GO" id="GO:0031177">
    <property type="term" value="F:phosphopantetheine binding"/>
    <property type="evidence" value="ECO:0007669"/>
    <property type="project" value="InterPro"/>
</dbReference>
<dbReference type="SMART" id="SM00825">
    <property type="entry name" value="PKS_KS"/>
    <property type="match status" value="1"/>
</dbReference>
<dbReference type="InterPro" id="IPR001242">
    <property type="entry name" value="Condensation_dom"/>
</dbReference>
<dbReference type="Pfam" id="PF00501">
    <property type="entry name" value="AMP-binding"/>
    <property type="match status" value="1"/>
</dbReference>
<dbReference type="InterPro" id="IPR006162">
    <property type="entry name" value="Ppantetheine_attach_site"/>
</dbReference>
<evidence type="ECO:0000256" key="4">
    <source>
        <dbReference type="ARBA" id="ARBA00022553"/>
    </source>
</evidence>
<dbReference type="InterPro" id="IPR010060">
    <property type="entry name" value="NRPS_synth"/>
</dbReference>
<sequence>MSNKKVDPIYSSKRLLLSLNEAIKKLEALEHDKTEPIAIIGMGCRFPGQVNHPETYWNFLYNGIDAITEVPLERWDYNTHYDSNPNAPGKTYTRHGAFLEDIDQFDPQFFGISPREAGAIDPQQRLLLEVTWEALEHSGQAPEKLRGSQTGVFLGFFLEEYSRFSVSSGDYLSIDPYNSLGTLRPLAAGRLAYVFDWQGPTFQVNTSCSSSLVAIHLACQSLRAKESNLALAGGVNLILTPEVTIGLSKLKALSPDGHCKTFDAAANGYVRGEGCGMVVLKRLSDALADKDNILAIISGSAVNHDGRSNGITAPNGTAQEAVIRQALKNAKVDPKNIQYVETHGTGTSLGDPIEVLALSKVFGTGKTKDSPLYIGSVKTNFGHLEGAAGVASLMKVVLALQHQQIPPHLHFQTPNPHIPWEKIPFEVPTEPISWLEKGGSRLAGVSSFGMSGTNVHLIVEQAPELEIPTPTTERPLHIFTLSTQTSEALQSLAKSYETFLDTHPKTSLADLCFTANTGRSHFNHRLAIITSDKHELADKLAKIIAEEEASGVFFGTIYSNTKSPRIAFLFTGQSSQYINMGRQLYETQPVFRRSLERCESILEPYLNKSILNILYPEDNQDLNTSIINQTAYTQPVLFAIEYALFQLWQSWGINPDVVMGHSVGEYVAATVAGIFSLEDGLKLIATRGKLMQQLPAGGMMVSLMAPVEEVKTAIADKPDVAIAAFNGSHSTVISGKEDVVRDIAAQIEAKGYKTKELQVSHAFHSPLMEPIVAEFKQVAEQVSYSQPRIKLVSNVTGKIASEEVLTPEYWCRHILSPVNFATGMQTLHEQGCEVFLECGSKPVLLTMGRSCLPEGAGIWLPSLRFGQDDWQQMLSSLAQLYATGVKVDWQGFDLEYPQRCKVVLPTYPFQRQSYWCNTKESTTMTTNSCAVSGVYSQEQQKQNTPQRREKILVELRSLIGGVLQLPPDKVDIHKSLLEMGADSIVLLEASQNLQESFGVSFTMRQLFEELNTLDALSKYIDSHLPDEFNLEDPAVNQVNTSTVNTSPVKPESPNHSTSSNIESEPTKVSFTENQQPNLLNNTPVANQVATTALELIMSQQLQTMAQVSEKVLAQMSQLMTEQLSVLKNQSIATDTKPTNQAFVVSSSSEAVKSNPIIQKQAFQTTRTEEPEFLGKQGDLKPTLAKPQQSPSQGKTTLQTDKVMQFSLYYFGTYNAEFTQDKYSLLFEGAKFADRNNFTAIWFPERHFHAFGGFSPNPALLAAALSRETQSIQLRAGSVVLPIQHPIRVVEDWSVVDNISQGRVGIAVASGWHPNDFIFAPDAYDHRRDLLFEGIETVHKLWRGEPIPFINGAGNPTEIKIFPMPMQKTLPTWVTIVSNPETYIKAGQIGAGVLTNLMGQTVEELARNIQLYRQTLAQHGHEPTSGQVTVLLHTFVGNNLQQVLEVARQPFYNYLSSSLELFQSLLKSQGLSAEKFEQLSQDDKNYILSTAYDRYVQTSALIGTPESCSPIVEKLLAIGVDEIACLVDFGVDSENVLANLPYLNALRENFQNSRTFPERSPDLDWLYTIEWHNKPSSIVGDQINLTQAAGQWLIFADKQGIGNSLADQLAAQGQACSLIYPSSSQTISDTHNIHIVDPTDSNAFSDLLESYTLNDQLPIKGIVHLWSLNAPTSENLTVDILEEVQQLICGSALSVVQATISKINSQDIPPKFWFVTQQAVMLGNTPPTGFVQASLWGFARTVAMEYPNNWGGVIDLDTYHSLEERARKLLIELTTPQGEDQIALHQGERYVPRLARYSTADEVIRASDFGNSLIKSNPSRELVGTCLITGGLGVLGIKLAQWLVSQGVKHLVLCGRQAPSPEVQQTIDELEKAGINIKVAQADVTNATEVSGLLAQIKNKQQESNFPELRNIFHLAGVIDDKGLTQQTWQQFKTVLDPKVLGTWNLHTLTQDIPLDHFVVFSSIVALLGSPGQSNYGAANAFIDALIHYRRAKGLPGLSLNWGGWSEAKVTSHFNSRLQQLWKDYLNQRWQEAGIQLIAPEQGFRVLEQLLKSTIAQVGIIPINWSRFSQTPSINQRPLLSNFINPVNSSDTTPIRIPLSEAQKQLWFLAQISEAGSVAYHSSAYMELRGQLTLEFLRQAIQQVVNRHEALRTVIDPQGEWQEILPSVRLEVPLIDHSSQLAKAENDQQVQLSTWLREINCQPLDLTIAPLLRIQVLKLAPQRHVLVIVAHHIVVDGWSAENILQEISLFYTDLCTGLVTSFKSPLQFREFLTWQNQQSQTEAMAAHKSFWLEQFATEPPVLELPTDQIRPPVKTYRAGRQHLELDPNFCQELRSFSQEQRCTLFMTLLTGYLILLHRLTGQNELVVGIPTSGRSLAGSQTMVGHASHLLPIQSLLEPENITAQEFLARVRTKLLDAYEHQDYPFAELLNQLDLGSDRSRPPLVSVTFNLEPPLPTAPMGDLEIKLLPRPLDFNHYDLEFNVIDLKTHLVLEADYNKDLFQEATIQRWIGHFCAVLQAILHNPQQNVTTLPLLSEQERYQLLREWNNTTVKYSQEECIHKLFEAQVESTPNAIAVVFEDEQVTYHELNTRANQLAHYLQSLGVEPEVLVGVFVERSIEMVVGLLAILKAGGAYIPLDPAYPEERLREMLNDSQASIVLTQQKLQSRLREYSVKIVNLDTQWQVISQESEDNPVSDVQANNLAYVIYTSGSTGKPKGVMICHKSLVNVYWGWEEAYQLQSHTSSYLQMASFSFDVFTGDIVRALCSGGKLVLCPRELLLMPEKLYELMQKEKVDCGDFVPAVIRNLMRYLETTGQNLDFLRVLSVGSDSWYIEEYKQLQKLCTSSTRVINSYGVSESTIDSCYFESTALNLPSDCLVPIGRPFSNTEIYILDTHLEPVPIGVPGDLYIGGAGLARGYLNLPELTKEKFIPNPLRASRGAGEQGSKGAGGKLQHFLPLVSSERLYKTGDLARYLPDGNIEFLGRVDNQVKIRGFRIELTEIEAVLHNHPQIQQAVVIVREDIPGNKRLVAYVDTIERSLTSNQLREFLTSKLPQYMMPSAFVIVDSLPLTANGKIDRKALPAPDGEIDREQEYVAPGTEIEQKLTKIWEELLLKEKVSIHDNFFEIGGDSILSIQVVSRARSSGIQITPKQIFQHQTIAQLAKVANTTLTVTGQQGIVTGSAPLTPIQQWFFAQNMQEAHHYNQSVLLQVPNHLQPELIKTALKKLLEHHDALRLRFTSVASEYKQVNHTPDDGVPFTVIDLSSTPTLEQPQALEKIATEFQARLNLSDGSLMQVVMFNLGRECDARLLIIIHHLAVDGVSWRILLSDLEQIYQQLITQQPIQLAAKTTAFIDWAKKLKEYAQSDIIKQELGYWVNQPWSLTTQLPLDYAHTEQENTVGSAASVSVKLSVEETQALLGSINEAYNTQINDILLTALALSLAEWTGNAALVIDLEGHGREELFTDVDLSRTVGWFTSLFPVLLQLPEVDQLASVIKSIKEKLRGIPNRGIGYGILRYLCEEITISEQLQTIPTPEICFNYLGQFDQIQSATGWNFTSESTGDHNSSKQIRSYLLEIDALVVEGELQIDWTYSSNLHTRTTVEKLACSYVEKVRTIIEHCHSEDSFGCTPSDFSLAKLTQKELDELLNEFNPKNIESIYPLSPVQQGMLFHSLYSPESGVYSERISFSIKGNIDFTAFKNAWKKVLDRHSALRTFFVWENQQTPLQIVLKHVDLSWNNLDWRGISLTEQQQKLKEFLDAQRKTGFNLNQAPLMKCTLIQLSEDSCTFIWNHHHILIDGWCLSILLKEVLSFYEASASGKTLYLPTPSPYQDYITWLHSQDKKAAIEFWQQTLRGFKAPTSLIVHRAKSEKQRQPSDYKKLELRLSAEISRQLQSIAKQHRVTLSSIVQGAWGLLLSHYSGEQDVVFGVSVSGRTGSLPGVENMVGLLINSLPLRLQISPQQQIIPWLKQIQQSIVELQEYSYTPLFEIQSVSELPSGTPLFQSLVGFQNYPIDTSLLGKNSVLETSNIESVGQNNYPLTVLAVPRDEILIEIDYDTYHFEGNTIVSISKYLQTIFSGIAENPQRTVSELTLIKESEKQELSKQSLKKLKQIKRNLIKVESVVN</sequence>
<evidence type="ECO:0000256" key="7">
    <source>
        <dbReference type="ARBA" id="ARBA00029443"/>
    </source>
</evidence>
<dbReference type="SUPFAM" id="SSF53901">
    <property type="entry name" value="Thiolase-like"/>
    <property type="match status" value="1"/>
</dbReference>
<dbReference type="CDD" id="cd05930">
    <property type="entry name" value="A_NRPS"/>
    <property type="match status" value="1"/>
</dbReference>
<dbReference type="GO" id="GO:0044550">
    <property type="term" value="P:secondary metabolite biosynthetic process"/>
    <property type="evidence" value="ECO:0007669"/>
    <property type="project" value="UniProtKB-ARBA"/>
</dbReference>
<dbReference type="RefSeq" id="WP_208349271.1">
    <property type="nucleotide sequence ID" value="NZ_JAALHA020000010.1"/>
</dbReference>
<dbReference type="CDD" id="cd00833">
    <property type="entry name" value="PKS"/>
    <property type="match status" value="1"/>
</dbReference>
<dbReference type="Gene3D" id="2.30.38.10">
    <property type="entry name" value="Luciferase, Domain 3"/>
    <property type="match status" value="1"/>
</dbReference>
<accession>A0AAP5M6H6</accession>
<dbReference type="InterPro" id="IPR020806">
    <property type="entry name" value="PKS_PP-bd"/>
</dbReference>
<dbReference type="NCBIfam" id="TIGR04020">
    <property type="entry name" value="seco_metab_LLM"/>
    <property type="match status" value="1"/>
</dbReference>
<dbReference type="Pfam" id="PF00296">
    <property type="entry name" value="Bac_luciferase"/>
    <property type="match status" value="1"/>
</dbReference>
<feature type="domain" description="Carrier" evidence="9">
    <location>
        <begin position="946"/>
        <end position="1024"/>
    </location>
</feature>
<dbReference type="Pfam" id="PF22621">
    <property type="entry name" value="CurL-like_PKS_C"/>
    <property type="match status" value="1"/>
</dbReference>
<keyword evidence="4" id="KW-0597">Phosphoprotein</keyword>
<organism evidence="11 12">
    <name type="scientific">Aetokthonos hydrillicola Thurmond2011</name>
    <dbReference type="NCBI Taxonomy" id="2712845"/>
    <lineage>
        <taxon>Bacteria</taxon>
        <taxon>Bacillati</taxon>
        <taxon>Cyanobacteriota</taxon>
        <taxon>Cyanophyceae</taxon>
        <taxon>Nostocales</taxon>
        <taxon>Hapalosiphonaceae</taxon>
        <taxon>Aetokthonos</taxon>
    </lineage>
</organism>
<dbReference type="InterPro" id="IPR009081">
    <property type="entry name" value="PP-bd_ACP"/>
</dbReference>
<dbReference type="InterPro" id="IPR057326">
    <property type="entry name" value="KR_dom"/>
</dbReference>
<dbReference type="SMART" id="SM00827">
    <property type="entry name" value="PKS_AT"/>
    <property type="match status" value="1"/>
</dbReference>
<dbReference type="InterPro" id="IPR020845">
    <property type="entry name" value="AMP-binding_CS"/>
</dbReference>
<dbReference type="InterPro" id="IPR014043">
    <property type="entry name" value="Acyl_transferase_dom"/>
</dbReference>
<dbReference type="SMART" id="SM01294">
    <property type="entry name" value="PKS_PP_betabranch"/>
    <property type="match status" value="1"/>
</dbReference>
<dbReference type="Gene3D" id="1.10.1200.10">
    <property type="entry name" value="ACP-like"/>
    <property type="match status" value="2"/>
</dbReference>
<feature type="region of interest" description="Disordered" evidence="8">
    <location>
        <begin position="1040"/>
        <end position="1080"/>
    </location>
</feature>
<dbReference type="SUPFAM" id="SSF52777">
    <property type="entry name" value="CoA-dependent acyltransferases"/>
    <property type="match status" value="6"/>
</dbReference>
<dbReference type="InterPro" id="IPR020841">
    <property type="entry name" value="PKS_Beta-ketoAc_synthase_dom"/>
</dbReference>
<dbReference type="PROSITE" id="PS52004">
    <property type="entry name" value="KS3_2"/>
    <property type="match status" value="1"/>
</dbReference>
<dbReference type="Pfam" id="PF08659">
    <property type="entry name" value="KR"/>
    <property type="match status" value="1"/>
</dbReference>
<dbReference type="InterPro" id="IPR014030">
    <property type="entry name" value="Ketoacyl_synth_N"/>
</dbReference>
<dbReference type="SUPFAM" id="SSF55048">
    <property type="entry name" value="Probable ACP-binding domain of malonyl-CoA ACP transacylase"/>
    <property type="match status" value="1"/>
</dbReference>
<dbReference type="InterPro" id="IPR036661">
    <property type="entry name" value="Luciferase-like_sf"/>
</dbReference>
<dbReference type="InterPro" id="IPR013968">
    <property type="entry name" value="PKS_KR"/>
</dbReference>
<dbReference type="PROSITE" id="PS50075">
    <property type="entry name" value="CARRIER"/>
    <property type="match status" value="2"/>
</dbReference>
<evidence type="ECO:0000256" key="5">
    <source>
        <dbReference type="ARBA" id="ARBA00022679"/>
    </source>
</evidence>
<dbReference type="EMBL" id="JAALHA020000010">
    <property type="protein sequence ID" value="MDR9897021.1"/>
    <property type="molecule type" value="Genomic_DNA"/>
</dbReference>
<dbReference type="InterPro" id="IPR010071">
    <property type="entry name" value="AA_adenyl_dom"/>
</dbReference>
<dbReference type="InterPro" id="IPR014031">
    <property type="entry name" value="Ketoacyl_synth_C"/>
</dbReference>
<dbReference type="CDD" id="cd08955">
    <property type="entry name" value="KR_2_FAS_SDR_x"/>
    <property type="match status" value="1"/>
</dbReference>